<protein>
    <submittedName>
        <fullName evidence="8">26S proteasome regulatory complex, subunit RM1531</fullName>
    </submittedName>
</protein>
<keyword evidence="1" id="KW-0645">Protease</keyword>
<organism evidence="8 9">
    <name type="scientific">Pseudoloma neurophilia</name>
    <dbReference type="NCBI Taxonomy" id="146866"/>
    <lineage>
        <taxon>Eukaryota</taxon>
        <taxon>Fungi</taxon>
        <taxon>Fungi incertae sedis</taxon>
        <taxon>Microsporidia</taxon>
        <taxon>Pseudoloma</taxon>
    </lineage>
</organism>
<evidence type="ECO:0000256" key="4">
    <source>
        <dbReference type="ARBA" id="ARBA00022833"/>
    </source>
</evidence>
<name>A0A0R0LSY0_9MICR</name>
<dbReference type="SMART" id="SM00232">
    <property type="entry name" value="JAB_MPN"/>
    <property type="match status" value="1"/>
</dbReference>
<dbReference type="InterPro" id="IPR050242">
    <property type="entry name" value="JAMM_MPN+_peptidase_M67A"/>
</dbReference>
<dbReference type="PROSITE" id="PS50249">
    <property type="entry name" value="MPN"/>
    <property type="match status" value="1"/>
</dbReference>
<dbReference type="AlphaFoldDB" id="A0A0R0LSY0"/>
<dbReference type="Gene3D" id="3.40.140.10">
    <property type="entry name" value="Cytidine Deaminase, domain 2"/>
    <property type="match status" value="1"/>
</dbReference>
<keyword evidence="4" id="KW-0862">Zinc</keyword>
<dbReference type="OrthoDB" id="605656at2759"/>
<dbReference type="SUPFAM" id="SSF102712">
    <property type="entry name" value="JAB1/MPN domain"/>
    <property type="match status" value="1"/>
</dbReference>
<evidence type="ECO:0000256" key="6">
    <source>
        <dbReference type="ARBA" id="ARBA00023049"/>
    </source>
</evidence>
<accession>A0A0R0LSY0</accession>
<keyword evidence="3" id="KW-0378">Hydrolase</keyword>
<dbReference type="InterPro" id="IPR000555">
    <property type="entry name" value="JAMM/MPN+_dom"/>
</dbReference>
<dbReference type="EMBL" id="LGUB01000843">
    <property type="protein sequence ID" value="KRH92546.1"/>
    <property type="molecule type" value="Genomic_DNA"/>
</dbReference>
<dbReference type="FunFam" id="3.40.140.10:FF:000026">
    <property type="entry name" value="26S proteasome non-ATPase regulatory subunit 14"/>
    <property type="match status" value="1"/>
</dbReference>
<evidence type="ECO:0000313" key="8">
    <source>
        <dbReference type="EMBL" id="KRH92546.1"/>
    </source>
</evidence>
<reference evidence="8 9" key="1">
    <citation type="submission" date="2015-07" db="EMBL/GenBank/DDBJ databases">
        <title>The genome of Pseudoloma neurophilia, a relevant intracellular parasite of the zebrafish.</title>
        <authorList>
            <person name="Ndikumana S."/>
            <person name="Pelin A."/>
            <person name="Sanders J."/>
            <person name="Corradi N."/>
        </authorList>
    </citation>
    <scope>NUCLEOTIDE SEQUENCE [LARGE SCALE GENOMIC DNA]</scope>
    <source>
        <strain evidence="8 9">MK1</strain>
    </source>
</reference>
<comment type="caution">
    <text evidence="8">The sequence shown here is derived from an EMBL/GenBank/DDBJ whole genome shotgun (WGS) entry which is preliminary data.</text>
</comment>
<dbReference type="Pfam" id="PF23594">
    <property type="entry name" value="RPN11_C"/>
    <property type="match status" value="1"/>
</dbReference>
<feature type="domain" description="MPN" evidence="7">
    <location>
        <begin position="20"/>
        <end position="155"/>
    </location>
</feature>
<sequence>MDFQMPMPENLKLPDTSETLQISSLALLKMLKHGRAGIPLEVMGLLLGEFIDEFTIKVVDVFSMPQSGSSVTVEDVDPVYQTEMMDLLAKTGRNESVVGWYHSHPGFGCWLSNLDMSTQSSFEQLNKRAVAVVIDPIQSVKGKVVLDAFRLMPNHGSMMGTPDCRETTSNIGYYIPPSLVATVHGLGKMYYSFYIEYKKTEMEEKMLLNMNKKSWIDNLTLAKTNSLEKSQRMKSLAENYLKMKEEEKNLTKEELAMYRIGKLDYRRHLLELCEESCNENTLNRLLT</sequence>
<evidence type="ECO:0000256" key="1">
    <source>
        <dbReference type="ARBA" id="ARBA00022670"/>
    </source>
</evidence>
<keyword evidence="2" id="KW-0479">Metal-binding</keyword>
<evidence type="ECO:0000256" key="2">
    <source>
        <dbReference type="ARBA" id="ARBA00022723"/>
    </source>
</evidence>
<dbReference type="GO" id="GO:0008237">
    <property type="term" value="F:metallopeptidase activity"/>
    <property type="evidence" value="ECO:0007669"/>
    <property type="project" value="UniProtKB-KW"/>
</dbReference>
<keyword evidence="5 8" id="KW-0647">Proteasome</keyword>
<evidence type="ECO:0000313" key="9">
    <source>
        <dbReference type="Proteomes" id="UP000051530"/>
    </source>
</evidence>
<dbReference type="InterPro" id="IPR056263">
    <property type="entry name" value="RPN11_C"/>
</dbReference>
<feature type="non-terminal residue" evidence="8">
    <location>
        <position position="287"/>
    </location>
</feature>
<dbReference type="Proteomes" id="UP000051530">
    <property type="component" value="Unassembled WGS sequence"/>
</dbReference>
<dbReference type="GO" id="GO:0000502">
    <property type="term" value="C:proteasome complex"/>
    <property type="evidence" value="ECO:0007669"/>
    <property type="project" value="UniProtKB-KW"/>
</dbReference>
<gene>
    <name evidence="8" type="ORF">M153_4672000860</name>
</gene>
<proteinExistence type="predicted"/>
<dbReference type="VEuPathDB" id="MicrosporidiaDB:M153_4672000860"/>
<keyword evidence="9" id="KW-1185">Reference proteome</keyword>
<keyword evidence="6" id="KW-0482">Metalloprotease</keyword>
<dbReference type="InterPro" id="IPR037518">
    <property type="entry name" value="MPN"/>
</dbReference>
<dbReference type="GO" id="GO:0046872">
    <property type="term" value="F:metal ion binding"/>
    <property type="evidence" value="ECO:0007669"/>
    <property type="project" value="UniProtKB-KW"/>
</dbReference>
<evidence type="ECO:0000259" key="7">
    <source>
        <dbReference type="PROSITE" id="PS50249"/>
    </source>
</evidence>
<dbReference type="PANTHER" id="PTHR10410">
    <property type="entry name" value="EUKARYOTIC TRANSLATION INITIATION FACTOR 3 -RELATED"/>
    <property type="match status" value="1"/>
</dbReference>
<dbReference type="GO" id="GO:0006508">
    <property type="term" value="P:proteolysis"/>
    <property type="evidence" value="ECO:0007669"/>
    <property type="project" value="UniProtKB-KW"/>
</dbReference>
<evidence type="ECO:0000256" key="3">
    <source>
        <dbReference type="ARBA" id="ARBA00022801"/>
    </source>
</evidence>
<dbReference type="CDD" id="cd08069">
    <property type="entry name" value="MPN_RPN11_CSN5"/>
    <property type="match status" value="1"/>
</dbReference>
<dbReference type="Pfam" id="PF01398">
    <property type="entry name" value="JAB"/>
    <property type="match status" value="1"/>
</dbReference>
<evidence type="ECO:0000256" key="5">
    <source>
        <dbReference type="ARBA" id="ARBA00022942"/>
    </source>
</evidence>